<evidence type="ECO:0000256" key="3">
    <source>
        <dbReference type="ARBA" id="ARBA00020401"/>
    </source>
</evidence>
<dbReference type="InterPro" id="IPR012178">
    <property type="entry name" value="RFC1"/>
</dbReference>
<dbReference type="InterPro" id="IPR047854">
    <property type="entry name" value="RFC_lid"/>
</dbReference>
<evidence type="ECO:0000256" key="1">
    <source>
        <dbReference type="ARBA" id="ARBA00004123"/>
    </source>
</evidence>
<dbReference type="FunFam" id="3.40.50.300:FF:000395">
    <property type="entry name" value="Replication factor C subunit 1"/>
    <property type="match status" value="1"/>
</dbReference>
<evidence type="ECO:0000313" key="14">
    <source>
        <dbReference type="Proteomes" id="UP000292052"/>
    </source>
</evidence>
<evidence type="ECO:0000256" key="7">
    <source>
        <dbReference type="ARBA" id="ARBA00023242"/>
    </source>
</evidence>
<keyword evidence="6 10" id="KW-0067">ATP-binding</keyword>
<feature type="region of interest" description="Disordered" evidence="11">
    <location>
        <begin position="1"/>
        <end position="148"/>
    </location>
</feature>
<dbReference type="InterPro" id="IPR001357">
    <property type="entry name" value="BRCT_dom"/>
</dbReference>
<dbReference type="InterPro" id="IPR013725">
    <property type="entry name" value="DNA_replication_fac_RFC1_C"/>
</dbReference>
<dbReference type="GO" id="GO:0006281">
    <property type="term" value="P:DNA repair"/>
    <property type="evidence" value="ECO:0007669"/>
    <property type="project" value="InterPro"/>
</dbReference>
<dbReference type="SMART" id="SM00382">
    <property type="entry name" value="AAA"/>
    <property type="match status" value="1"/>
</dbReference>
<evidence type="ECO:0000256" key="10">
    <source>
        <dbReference type="PIRNR" id="PIRNR036578"/>
    </source>
</evidence>
<dbReference type="GO" id="GO:0005663">
    <property type="term" value="C:DNA replication factor C complex"/>
    <property type="evidence" value="ECO:0007669"/>
    <property type="project" value="InterPro"/>
</dbReference>
<dbReference type="STRING" id="1661398.A0A482VFZ7"/>
<evidence type="ECO:0000256" key="8">
    <source>
        <dbReference type="ARBA" id="ARBA00054501"/>
    </source>
</evidence>
<feature type="region of interest" description="Disordered" evidence="11">
    <location>
        <begin position="174"/>
        <end position="252"/>
    </location>
</feature>
<dbReference type="PANTHER" id="PTHR23389:SF6">
    <property type="entry name" value="REPLICATION FACTOR C SUBUNIT 1"/>
    <property type="match status" value="1"/>
</dbReference>
<dbReference type="Pfam" id="PF00533">
    <property type="entry name" value="BRCT"/>
    <property type="match status" value="1"/>
</dbReference>
<protein>
    <recommendedName>
        <fullName evidence="3 10">Replication factor C subunit 1</fullName>
    </recommendedName>
</protein>
<dbReference type="FunFam" id="1.10.8.60:FF:000021">
    <property type="entry name" value="Replication factor C subunit 1"/>
    <property type="match status" value="1"/>
</dbReference>
<dbReference type="PANTHER" id="PTHR23389">
    <property type="entry name" value="CHROMOSOME TRANSMISSION FIDELITY FACTOR 18"/>
    <property type="match status" value="1"/>
</dbReference>
<evidence type="ECO:0000256" key="2">
    <source>
        <dbReference type="ARBA" id="ARBA00006116"/>
    </source>
</evidence>
<dbReference type="FunFam" id="1.20.272.10:FF:000005">
    <property type="entry name" value="Replication factor C subunit 1"/>
    <property type="match status" value="1"/>
</dbReference>
<name>A0A482VFZ7_ASBVE</name>
<evidence type="ECO:0000256" key="11">
    <source>
        <dbReference type="SAM" id="MobiDB-lite"/>
    </source>
</evidence>
<organism evidence="13 14">
    <name type="scientific">Asbolus verrucosus</name>
    <name type="common">Desert ironclad beetle</name>
    <dbReference type="NCBI Taxonomy" id="1661398"/>
    <lineage>
        <taxon>Eukaryota</taxon>
        <taxon>Metazoa</taxon>
        <taxon>Ecdysozoa</taxon>
        <taxon>Arthropoda</taxon>
        <taxon>Hexapoda</taxon>
        <taxon>Insecta</taxon>
        <taxon>Pterygota</taxon>
        <taxon>Neoptera</taxon>
        <taxon>Endopterygota</taxon>
        <taxon>Coleoptera</taxon>
        <taxon>Polyphaga</taxon>
        <taxon>Cucujiformia</taxon>
        <taxon>Tenebrionidae</taxon>
        <taxon>Pimeliinae</taxon>
        <taxon>Asbolus</taxon>
    </lineage>
</organism>
<evidence type="ECO:0000256" key="5">
    <source>
        <dbReference type="ARBA" id="ARBA00022741"/>
    </source>
</evidence>
<dbReference type="Pfam" id="PF25361">
    <property type="entry name" value="AAA_lid_RFC1"/>
    <property type="match status" value="1"/>
</dbReference>
<dbReference type="InterPro" id="IPR027417">
    <property type="entry name" value="P-loop_NTPase"/>
</dbReference>
<dbReference type="CDD" id="cd00009">
    <property type="entry name" value="AAA"/>
    <property type="match status" value="1"/>
</dbReference>
<dbReference type="SUPFAM" id="SSF52113">
    <property type="entry name" value="BRCT domain"/>
    <property type="match status" value="1"/>
</dbReference>
<keyword evidence="5 10" id="KW-0547">Nucleotide-binding</keyword>
<feature type="compositionally biased region" description="Basic residues" evidence="11">
    <location>
        <begin position="954"/>
        <end position="964"/>
    </location>
</feature>
<feature type="compositionally biased region" description="Basic and acidic residues" evidence="11">
    <location>
        <begin position="351"/>
        <end position="395"/>
    </location>
</feature>
<dbReference type="GO" id="GO:0003677">
    <property type="term" value="F:DNA binding"/>
    <property type="evidence" value="ECO:0007669"/>
    <property type="project" value="InterPro"/>
</dbReference>
<dbReference type="GO" id="GO:0005634">
    <property type="term" value="C:nucleus"/>
    <property type="evidence" value="ECO:0007669"/>
    <property type="project" value="UniProtKB-SubCell"/>
</dbReference>
<keyword evidence="4 10" id="KW-0235">DNA replication</keyword>
<comment type="caution">
    <text evidence="13">The sequence shown here is derived from an EMBL/GenBank/DDBJ whole genome shotgun (WGS) entry which is preliminary data.</text>
</comment>
<feature type="compositionally biased region" description="Polar residues" evidence="11">
    <location>
        <begin position="396"/>
        <end position="411"/>
    </location>
</feature>
<comment type="similarity">
    <text evidence="2 10">Belongs to the activator 1 large subunit family.</text>
</comment>
<sequence>MSRDIRSFFTVISKKSGPDSKKDVLPPTKKKPKRIVDSDDEDIVASTPEQSTQKKKPQKRQKIETLSSDSEDEASKNKAKTPKKENKSLLKPVNITDVFKNAPIKQAKVEVVEKSSQPTNDAEKETKKSKSKRKKNTKGTELGIHNDTAFEKTLLDLDDDDELFEQTLSMLDEAEKEVLSHDDKKENSTSEVKSPKMDSPEDSKKENQSTNKGERKRSRSDSSSDKKTPKKQKIEHTDSGIDPGQEAHEKKRYSAMLYQKTGVLDSLESEEFDNLIKQHGGRVVHAISKKVNYVVVGEDPGPAKLAKAESLNIPNITEDELLDLILVKSGMKPKYCKKDTSPDSEDLGIEADSHIKTSKEDKSNKSKQDNKEKIETKPKKDISKTSAKKKDEEMSSKPSTSKIPETEIQSKSIEKRKIEIDPSGLALTEKYKPNDIKGIIGQQSEGSNLYKLKHWLQNWYKNQDPKVKKSLVKPSPWAKKDDGAYFKCALLSGPPGVGKTTSATLVAQNLGLDIVEFNASDTRSKRLLHEEVSQLLCTNTIAGFATGKSRVNKNRVLLMDEVDGMAGNEDRGGIQELIQLIKNSSIPIICMCNDRNHPKIRSLVNYCFDLRFTKPKLEQIRGAMMSVCFKEGIDINGGALTEIIAGTGCDVRQTLNHLAVLATTGKSIGVDEAAKEAKASKKDIVMGPWEVCRAVFTESEHKDMSVADKARLFFFDYSIGPLFVQENYLKVQPHGKLSQKEMLRKAMLAADAISVGDLLDAKIRGRNNWALLESQAMFSSVIPGHLMSGHFVGQINFPAWLGKNSKRSKFNRILCEIQAHTRTSASASKLAVKLDYLVPLKNAILLPLKKGMEGIDQAVNVMKTYNLLREDFDGLLELCQWQRGDNQMSGIETKVKSAFTRTYNKQVTQLPYAPTAGITKKKSAAEESDLLGEEEEIVESDNEDEDITKNAMIKVKKQTGNKGKKATDEASTKKKGESKKGKGKKTK</sequence>
<gene>
    <name evidence="13" type="ORF">BDFB_007943</name>
</gene>
<comment type="function">
    <text evidence="8">Subunit of the replication factor C (RFC) complex which acts during elongation of primed DNA templates by DNA polymerases delta and epsilon, and is necessary for ATP-dependent loading of proliferating cell nuclear antigen (PCNA) onto primed DNA. This subunit binds to the primer-template junction. Binds the PO-B transcription element as well as other GA rich DNA sequences. Can bind single- or double-stranded DNA.</text>
</comment>
<proteinExistence type="inferred from homology"/>
<dbReference type="AlphaFoldDB" id="A0A482VFZ7"/>
<evidence type="ECO:0000259" key="12">
    <source>
        <dbReference type="PROSITE" id="PS50172"/>
    </source>
</evidence>
<dbReference type="InterPro" id="IPR003593">
    <property type="entry name" value="AAA+_ATPase"/>
</dbReference>
<dbReference type="PROSITE" id="PS50172">
    <property type="entry name" value="BRCT"/>
    <property type="match status" value="1"/>
</dbReference>
<accession>A0A482VFZ7</accession>
<evidence type="ECO:0000313" key="13">
    <source>
        <dbReference type="EMBL" id="RZC31761.1"/>
    </source>
</evidence>
<dbReference type="EMBL" id="QDEB01102767">
    <property type="protein sequence ID" value="RZC31761.1"/>
    <property type="molecule type" value="Genomic_DNA"/>
</dbReference>
<dbReference type="Pfam" id="PF00004">
    <property type="entry name" value="AAA"/>
    <property type="match status" value="1"/>
</dbReference>
<dbReference type="CDD" id="cd18140">
    <property type="entry name" value="HLD_clamp_RFC"/>
    <property type="match status" value="1"/>
</dbReference>
<comment type="subcellular location">
    <subcellularLocation>
        <location evidence="1 10">Nucleus</location>
    </subcellularLocation>
</comment>
<dbReference type="InterPro" id="IPR036420">
    <property type="entry name" value="BRCT_dom_sf"/>
</dbReference>
<feature type="region of interest" description="Disordered" evidence="11">
    <location>
        <begin position="333"/>
        <end position="415"/>
    </location>
</feature>
<evidence type="ECO:0000256" key="4">
    <source>
        <dbReference type="ARBA" id="ARBA00022705"/>
    </source>
</evidence>
<dbReference type="Pfam" id="PF08519">
    <property type="entry name" value="RFC1"/>
    <property type="match status" value="1"/>
</dbReference>
<feature type="compositionally biased region" description="Acidic residues" evidence="11">
    <location>
        <begin position="926"/>
        <end position="946"/>
    </location>
</feature>
<keyword evidence="14" id="KW-1185">Reference proteome</keyword>
<dbReference type="OrthoDB" id="446168at2759"/>
<reference evidence="13 14" key="1">
    <citation type="submission" date="2017-03" db="EMBL/GenBank/DDBJ databases">
        <title>Genome of the blue death feigning beetle - Asbolus verrucosus.</title>
        <authorList>
            <person name="Rider S.D."/>
        </authorList>
    </citation>
    <scope>NUCLEOTIDE SEQUENCE [LARGE SCALE GENOMIC DNA]</scope>
    <source>
        <strain evidence="13">Butters</strain>
        <tissue evidence="13">Head and leg muscle</tissue>
    </source>
</reference>
<dbReference type="Gene3D" id="1.20.272.10">
    <property type="match status" value="1"/>
</dbReference>
<dbReference type="PIRSF" id="PIRSF036578">
    <property type="entry name" value="RFC1"/>
    <property type="match status" value="1"/>
</dbReference>
<feature type="compositionally biased region" description="Basic and acidic residues" evidence="11">
    <location>
        <begin position="219"/>
        <end position="249"/>
    </location>
</feature>
<feature type="compositionally biased region" description="Basic and acidic residues" evidence="11">
    <location>
        <begin position="176"/>
        <end position="207"/>
    </location>
</feature>
<dbReference type="Gene3D" id="3.40.50.10190">
    <property type="entry name" value="BRCT domain"/>
    <property type="match status" value="1"/>
</dbReference>
<dbReference type="Gene3D" id="1.10.8.60">
    <property type="match status" value="1"/>
</dbReference>
<dbReference type="SUPFAM" id="SSF48019">
    <property type="entry name" value="post-AAA+ oligomerization domain-like"/>
    <property type="match status" value="1"/>
</dbReference>
<keyword evidence="7 10" id="KW-0539">Nucleus</keyword>
<feature type="domain" description="BRCT" evidence="12">
    <location>
        <begin position="248"/>
        <end position="325"/>
    </location>
</feature>
<feature type="compositionally biased region" description="Basic and acidic residues" evidence="11">
    <location>
        <begin position="965"/>
        <end position="980"/>
    </location>
</feature>
<dbReference type="GO" id="GO:0003689">
    <property type="term" value="F:DNA clamp loader activity"/>
    <property type="evidence" value="ECO:0007669"/>
    <property type="project" value="UniProtKB-UniRule"/>
</dbReference>
<dbReference type="InterPro" id="IPR008921">
    <property type="entry name" value="DNA_pol3_clamp-load_cplx_C"/>
</dbReference>
<dbReference type="SMART" id="SM00292">
    <property type="entry name" value="BRCT"/>
    <property type="match status" value="1"/>
</dbReference>
<feature type="region of interest" description="Disordered" evidence="11">
    <location>
        <begin position="918"/>
        <end position="987"/>
    </location>
</feature>
<dbReference type="GO" id="GO:0006260">
    <property type="term" value="P:DNA replication"/>
    <property type="evidence" value="ECO:0007669"/>
    <property type="project" value="UniProtKB-KW"/>
</dbReference>
<evidence type="ECO:0000256" key="6">
    <source>
        <dbReference type="ARBA" id="ARBA00022840"/>
    </source>
</evidence>
<comment type="subunit">
    <text evidence="9">Large subunit of the RFC complex, an heteropentameric complex consisting of RFC1 and four small subunits RFC2, RFC3, RFC4 and RFC5; the RFC complex interacts with PCNA and the interaction involves RFC1.</text>
</comment>
<dbReference type="Gene3D" id="3.40.50.300">
    <property type="entry name" value="P-loop containing nucleotide triphosphate hydrolases"/>
    <property type="match status" value="1"/>
</dbReference>
<evidence type="ECO:0000256" key="9">
    <source>
        <dbReference type="ARBA" id="ARBA00064311"/>
    </source>
</evidence>
<dbReference type="GO" id="GO:0016887">
    <property type="term" value="F:ATP hydrolysis activity"/>
    <property type="evidence" value="ECO:0007669"/>
    <property type="project" value="InterPro"/>
</dbReference>
<dbReference type="InterPro" id="IPR003959">
    <property type="entry name" value="ATPase_AAA_core"/>
</dbReference>
<dbReference type="GO" id="GO:0005524">
    <property type="term" value="F:ATP binding"/>
    <property type="evidence" value="ECO:0007669"/>
    <property type="project" value="UniProtKB-UniRule"/>
</dbReference>
<dbReference type="Proteomes" id="UP000292052">
    <property type="component" value="Unassembled WGS sequence"/>
</dbReference>
<dbReference type="SUPFAM" id="SSF52540">
    <property type="entry name" value="P-loop containing nucleoside triphosphate hydrolases"/>
    <property type="match status" value="1"/>
</dbReference>